<evidence type="ECO:0000256" key="5">
    <source>
        <dbReference type="ARBA" id="ARBA00023012"/>
    </source>
</evidence>
<evidence type="ECO:0000256" key="1">
    <source>
        <dbReference type="ARBA" id="ARBA00022679"/>
    </source>
</evidence>
<gene>
    <name evidence="7" type="ORF">FMM05_08630</name>
</gene>
<dbReference type="InterPro" id="IPR005467">
    <property type="entry name" value="His_kinase_dom"/>
</dbReference>
<keyword evidence="4" id="KW-0067">ATP-binding</keyword>
<accession>A0A552V4J3</accession>
<proteinExistence type="predicted"/>
<dbReference type="Gene3D" id="3.30.565.10">
    <property type="entry name" value="Histidine kinase-like ATPase, C-terminal domain"/>
    <property type="match status" value="2"/>
</dbReference>
<dbReference type="GO" id="GO:0016301">
    <property type="term" value="F:kinase activity"/>
    <property type="evidence" value="ECO:0007669"/>
    <property type="project" value="UniProtKB-KW"/>
</dbReference>
<dbReference type="Proteomes" id="UP000320643">
    <property type="component" value="Unassembled WGS sequence"/>
</dbReference>
<dbReference type="AlphaFoldDB" id="A0A552V4J3"/>
<dbReference type="Pfam" id="PF02518">
    <property type="entry name" value="HATPase_c"/>
    <property type="match status" value="1"/>
</dbReference>
<evidence type="ECO:0000313" key="8">
    <source>
        <dbReference type="Proteomes" id="UP000320643"/>
    </source>
</evidence>
<keyword evidence="2" id="KW-0547">Nucleotide-binding</keyword>
<reference evidence="7 8" key="1">
    <citation type="submission" date="2019-07" db="EMBL/GenBank/DDBJ databases">
        <title>Flavobacterium sp. nov., isolated from glacier ice.</title>
        <authorList>
            <person name="Liu Q."/>
            <person name="Xin Y.-H."/>
        </authorList>
    </citation>
    <scope>NUCLEOTIDE SEQUENCE [LARGE SCALE GENOMIC DNA]</scope>
    <source>
        <strain evidence="7 8">ZT4R6</strain>
    </source>
</reference>
<evidence type="ECO:0000256" key="2">
    <source>
        <dbReference type="ARBA" id="ARBA00022741"/>
    </source>
</evidence>
<dbReference type="Pfam" id="PF13589">
    <property type="entry name" value="HATPase_c_3"/>
    <property type="match status" value="1"/>
</dbReference>
<keyword evidence="5" id="KW-0902">Two-component regulatory system</keyword>
<keyword evidence="3" id="KW-0418">Kinase</keyword>
<evidence type="ECO:0000256" key="4">
    <source>
        <dbReference type="ARBA" id="ARBA00022840"/>
    </source>
</evidence>
<evidence type="ECO:0000256" key="3">
    <source>
        <dbReference type="ARBA" id="ARBA00022777"/>
    </source>
</evidence>
<sequence length="711" mass="81129">MYWGGNYTKSPMQVNFSISPRILSHLGEDLIKNESIALFELIKNSYDACAKHCIVDFHFEDLNLSRITIEDDGFGMSRDTIEQVWLVVGTDNKKKNLILNECGRIPLGEKGIGRLGVHKLGDKITLITKTKDSTEIELRIDWTKLYSAKSITDFAIDLIENTIPKTFTTGTGVKLIVERLKTNWDRRQLREVHRNITSLNSPFSDGNDSFNVIVSSNNNIFEGLPDFEDIKSSALYFGHCKMRGTEIVEFKYEFKPWEKLDKVDQGRIVTLQDFIEADKTIKAVGDKRDEFIPINLDKSKIGEIEFDIIIFDTDAQIFNFVNTEKTALKKYLSENGGIRVYRDGVRVYNYGERDNDWLGIDLRRVQRVGGNVSNNIIVGSVRLKRAESFGLVEKTNREGFIEDDSYFNFVQAVDYALSLVVRERNQDKALLSTLYKKHRAIEPVLSDLNDVINIVEEKIREPEVKQEVLKYLSRINEQYREVKDVLIKSANAGLNLGIVIHEIEKLISELTDSIGKNDKEKSTRLSLSLEKIIRGYSAMLKKSDIKLNKLNKIIEIVLDNFSYRFIDHEISIISNWKDSNLEAYYAESESISVLTNIVDNAIFWLKYARKEDRFISIYLTEEISGFISIIISDNGPGFGLPFDVAIQPFQTKKPSNIGSGLGLHVANEMMKAMKGQLTLITDENDIDFPDPVRKNGVNKAIIALSFPKEKK</sequence>
<feature type="domain" description="Histidine kinase" evidence="6">
    <location>
        <begin position="498"/>
        <end position="710"/>
    </location>
</feature>
<comment type="caution">
    <text evidence="7">The sequence shown here is derived from an EMBL/GenBank/DDBJ whole genome shotgun (WGS) entry which is preliminary data.</text>
</comment>
<dbReference type="SUPFAM" id="SSF55874">
    <property type="entry name" value="ATPase domain of HSP90 chaperone/DNA topoisomerase II/histidine kinase"/>
    <property type="match status" value="2"/>
</dbReference>
<dbReference type="PROSITE" id="PS50109">
    <property type="entry name" value="HIS_KIN"/>
    <property type="match status" value="1"/>
</dbReference>
<protein>
    <recommendedName>
        <fullName evidence="6">Histidine kinase domain-containing protein</fullName>
    </recommendedName>
</protein>
<name>A0A552V4J3_9FLAO</name>
<dbReference type="OrthoDB" id="9816482at2"/>
<evidence type="ECO:0000313" key="7">
    <source>
        <dbReference type="EMBL" id="TRW25359.1"/>
    </source>
</evidence>
<dbReference type="PANTHER" id="PTHR43065:SF46">
    <property type="entry name" value="C4-DICARBOXYLATE TRANSPORT SENSOR PROTEIN DCTB"/>
    <property type="match status" value="1"/>
</dbReference>
<dbReference type="GO" id="GO:0000160">
    <property type="term" value="P:phosphorelay signal transduction system"/>
    <property type="evidence" value="ECO:0007669"/>
    <property type="project" value="UniProtKB-KW"/>
</dbReference>
<dbReference type="InterPro" id="IPR003594">
    <property type="entry name" value="HATPase_dom"/>
</dbReference>
<organism evidence="7 8">
    <name type="scientific">Flavobacterium zepuense</name>
    <dbReference type="NCBI Taxonomy" id="2593302"/>
    <lineage>
        <taxon>Bacteria</taxon>
        <taxon>Pseudomonadati</taxon>
        <taxon>Bacteroidota</taxon>
        <taxon>Flavobacteriia</taxon>
        <taxon>Flavobacteriales</taxon>
        <taxon>Flavobacteriaceae</taxon>
        <taxon>Flavobacterium</taxon>
    </lineage>
</organism>
<dbReference type="GO" id="GO:0005524">
    <property type="term" value="F:ATP binding"/>
    <property type="evidence" value="ECO:0007669"/>
    <property type="project" value="UniProtKB-KW"/>
</dbReference>
<dbReference type="EMBL" id="VJVZ01000004">
    <property type="protein sequence ID" value="TRW25359.1"/>
    <property type="molecule type" value="Genomic_DNA"/>
</dbReference>
<dbReference type="PANTHER" id="PTHR43065">
    <property type="entry name" value="SENSOR HISTIDINE KINASE"/>
    <property type="match status" value="1"/>
</dbReference>
<dbReference type="InterPro" id="IPR036890">
    <property type="entry name" value="HATPase_C_sf"/>
</dbReference>
<keyword evidence="8" id="KW-1185">Reference proteome</keyword>
<evidence type="ECO:0000259" key="6">
    <source>
        <dbReference type="PROSITE" id="PS50109"/>
    </source>
</evidence>
<keyword evidence="1" id="KW-0808">Transferase</keyword>